<dbReference type="Proteomes" id="UP000677228">
    <property type="component" value="Unassembled WGS sequence"/>
</dbReference>
<dbReference type="EMBL" id="CAJOBA010008288">
    <property type="protein sequence ID" value="CAF3824838.1"/>
    <property type="molecule type" value="Genomic_DNA"/>
</dbReference>
<accession>A0A815Z3C8</accession>
<gene>
    <name evidence="3" type="ORF">GPM918_LOCUS40850</name>
    <name evidence="2" type="ORF">OVA965_LOCUS17316</name>
    <name evidence="5" type="ORF">SRO942_LOCUS41836</name>
    <name evidence="4" type="ORF">TMI583_LOCUS17327</name>
</gene>
<dbReference type="PANTHER" id="PTHR46599:SF3">
    <property type="entry name" value="PIGGYBAC TRANSPOSABLE ELEMENT-DERIVED PROTEIN 4"/>
    <property type="match status" value="1"/>
</dbReference>
<dbReference type="PANTHER" id="PTHR46599">
    <property type="entry name" value="PIGGYBAC TRANSPOSABLE ELEMENT-DERIVED PROTEIN 4"/>
    <property type="match status" value="1"/>
</dbReference>
<evidence type="ECO:0000259" key="1">
    <source>
        <dbReference type="Pfam" id="PF13843"/>
    </source>
</evidence>
<dbReference type="Proteomes" id="UP000681722">
    <property type="component" value="Unassembled WGS sequence"/>
</dbReference>
<evidence type="ECO:0000313" key="2">
    <source>
        <dbReference type="EMBL" id="CAF1059036.1"/>
    </source>
</evidence>
<dbReference type="Proteomes" id="UP000663829">
    <property type="component" value="Unassembled WGS sequence"/>
</dbReference>
<protein>
    <recommendedName>
        <fullName evidence="1">PiggyBac transposable element-derived protein domain-containing protein</fullName>
    </recommendedName>
</protein>
<evidence type="ECO:0000313" key="4">
    <source>
        <dbReference type="EMBL" id="CAF3824838.1"/>
    </source>
</evidence>
<evidence type="ECO:0000313" key="3">
    <source>
        <dbReference type="EMBL" id="CAF1577604.1"/>
    </source>
</evidence>
<proteinExistence type="predicted"/>
<dbReference type="EMBL" id="CAJNOK010008273">
    <property type="protein sequence ID" value="CAF1059036.1"/>
    <property type="molecule type" value="Genomic_DNA"/>
</dbReference>
<evidence type="ECO:0000313" key="5">
    <source>
        <dbReference type="EMBL" id="CAF4443560.1"/>
    </source>
</evidence>
<dbReference type="AlphaFoldDB" id="A0A815Z3C8"/>
<dbReference type="EMBL" id="CAJNOQ010031001">
    <property type="protein sequence ID" value="CAF1577604.1"/>
    <property type="molecule type" value="Genomic_DNA"/>
</dbReference>
<dbReference type="OrthoDB" id="5876240at2759"/>
<evidence type="ECO:0000313" key="6">
    <source>
        <dbReference type="Proteomes" id="UP000663829"/>
    </source>
</evidence>
<reference evidence="3" key="1">
    <citation type="submission" date="2021-02" db="EMBL/GenBank/DDBJ databases">
        <authorList>
            <person name="Nowell W R."/>
        </authorList>
    </citation>
    <scope>NUCLEOTIDE SEQUENCE</scope>
</reference>
<dbReference type="Proteomes" id="UP000682733">
    <property type="component" value="Unassembled WGS sequence"/>
</dbReference>
<sequence>MAGLGHAETVVMNLLNGLSGCYRTVVADNFFISISLAKRLLAHDTYLIGTLRRNRAASGKEFLQKKLKRGEAYGLRNKEGIKLIMWKDKKDVLMISTRSSHSAAVVDIEKANFQNEPIMNPKVVVDYNKGRQGTDLSDQLSAYYTCLRRSIKWYRKVAFELFFGRL</sequence>
<name>A0A815Z3C8_9BILA</name>
<dbReference type="Pfam" id="PF13843">
    <property type="entry name" value="DDE_Tnp_1_7"/>
    <property type="match status" value="1"/>
</dbReference>
<dbReference type="EMBL" id="CAJOBC010096914">
    <property type="protein sequence ID" value="CAF4443560.1"/>
    <property type="molecule type" value="Genomic_DNA"/>
</dbReference>
<keyword evidence="6" id="KW-1185">Reference proteome</keyword>
<feature type="domain" description="PiggyBac transposable element-derived protein" evidence="1">
    <location>
        <begin position="6"/>
        <end position="161"/>
    </location>
</feature>
<organism evidence="3 6">
    <name type="scientific">Didymodactylos carnosus</name>
    <dbReference type="NCBI Taxonomy" id="1234261"/>
    <lineage>
        <taxon>Eukaryota</taxon>
        <taxon>Metazoa</taxon>
        <taxon>Spiralia</taxon>
        <taxon>Gnathifera</taxon>
        <taxon>Rotifera</taxon>
        <taxon>Eurotatoria</taxon>
        <taxon>Bdelloidea</taxon>
        <taxon>Philodinida</taxon>
        <taxon>Philodinidae</taxon>
        <taxon>Didymodactylos</taxon>
    </lineage>
</organism>
<comment type="caution">
    <text evidence="3">The sequence shown here is derived from an EMBL/GenBank/DDBJ whole genome shotgun (WGS) entry which is preliminary data.</text>
</comment>
<dbReference type="InterPro" id="IPR029526">
    <property type="entry name" value="PGBD"/>
</dbReference>